<dbReference type="InterPro" id="IPR011050">
    <property type="entry name" value="Pectin_lyase_fold/virulence"/>
</dbReference>
<evidence type="ECO:0000313" key="9">
    <source>
        <dbReference type="EMBL" id="KAK3175720.1"/>
    </source>
</evidence>
<keyword evidence="10" id="KW-1185">Reference proteome</keyword>
<organism evidence="9 10">
    <name type="scientific">Dipteronia sinensis</name>
    <dbReference type="NCBI Taxonomy" id="43782"/>
    <lineage>
        <taxon>Eukaryota</taxon>
        <taxon>Viridiplantae</taxon>
        <taxon>Streptophyta</taxon>
        <taxon>Embryophyta</taxon>
        <taxon>Tracheophyta</taxon>
        <taxon>Spermatophyta</taxon>
        <taxon>Magnoliopsida</taxon>
        <taxon>eudicotyledons</taxon>
        <taxon>Gunneridae</taxon>
        <taxon>Pentapetalae</taxon>
        <taxon>rosids</taxon>
        <taxon>malvids</taxon>
        <taxon>Sapindales</taxon>
        <taxon>Sapindaceae</taxon>
        <taxon>Hippocastanoideae</taxon>
        <taxon>Acereae</taxon>
        <taxon>Dipteronia</taxon>
    </lineage>
</organism>
<keyword evidence="3" id="KW-0134">Cell wall</keyword>
<dbReference type="GO" id="GO:0005975">
    <property type="term" value="P:carbohydrate metabolic process"/>
    <property type="evidence" value="ECO:0007669"/>
    <property type="project" value="InterPro"/>
</dbReference>
<proteinExistence type="inferred from homology"/>
<evidence type="ECO:0000256" key="8">
    <source>
        <dbReference type="RuleBase" id="RU361169"/>
    </source>
</evidence>
<keyword evidence="7" id="KW-0961">Cell wall biogenesis/degradation</keyword>
<sequence length="81" mass="8769">MAIEKVKGYVSGVKINDVLYQNIRGTSATPVAIKFECSTKYPCKGIKLQNVNLTYLKKVAQSSCANVIGTTMGLVKPDNCL</sequence>
<evidence type="ECO:0000256" key="7">
    <source>
        <dbReference type="ARBA" id="ARBA00023316"/>
    </source>
</evidence>
<dbReference type="EMBL" id="JANJYJ010000399">
    <property type="protein sequence ID" value="KAK3175720.1"/>
    <property type="molecule type" value="Genomic_DNA"/>
</dbReference>
<keyword evidence="4" id="KW-0964">Secreted</keyword>
<gene>
    <name evidence="9" type="ORF">Dsin_032607</name>
</gene>
<evidence type="ECO:0000256" key="2">
    <source>
        <dbReference type="ARBA" id="ARBA00008834"/>
    </source>
</evidence>
<protein>
    <recommendedName>
        <fullName evidence="11">Polygalacturonase</fullName>
    </recommendedName>
</protein>
<comment type="similarity">
    <text evidence="2 8">Belongs to the glycosyl hydrolase 28 family.</text>
</comment>
<name>A0AAD9ZD03_9ROSI</name>
<evidence type="ECO:0000256" key="3">
    <source>
        <dbReference type="ARBA" id="ARBA00022512"/>
    </source>
</evidence>
<keyword evidence="5 8" id="KW-0378">Hydrolase</keyword>
<reference evidence="9" key="1">
    <citation type="journal article" date="2023" name="Plant J.">
        <title>Genome sequences and population genomics provide insights into the demographic history, inbreeding, and mutation load of two 'living fossil' tree species of Dipteronia.</title>
        <authorList>
            <person name="Feng Y."/>
            <person name="Comes H.P."/>
            <person name="Chen J."/>
            <person name="Zhu S."/>
            <person name="Lu R."/>
            <person name="Zhang X."/>
            <person name="Li P."/>
            <person name="Qiu J."/>
            <person name="Olsen K.M."/>
            <person name="Qiu Y."/>
        </authorList>
    </citation>
    <scope>NUCLEOTIDE SEQUENCE</scope>
    <source>
        <strain evidence="9">NBL</strain>
    </source>
</reference>
<dbReference type="InterPro" id="IPR012334">
    <property type="entry name" value="Pectin_lyas_fold"/>
</dbReference>
<dbReference type="SUPFAM" id="SSF51126">
    <property type="entry name" value="Pectin lyase-like"/>
    <property type="match status" value="1"/>
</dbReference>
<evidence type="ECO:0000256" key="1">
    <source>
        <dbReference type="ARBA" id="ARBA00004191"/>
    </source>
</evidence>
<comment type="subcellular location">
    <subcellularLocation>
        <location evidence="1">Secreted</location>
        <location evidence="1">Cell wall</location>
    </subcellularLocation>
</comment>
<comment type="caution">
    <text evidence="9">The sequence shown here is derived from an EMBL/GenBank/DDBJ whole genome shotgun (WGS) entry which is preliminary data.</text>
</comment>
<dbReference type="InterPro" id="IPR000743">
    <property type="entry name" value="Glyco_hydro_28"/>
</dbReference>
<dbReference type="GO" id="GO:0004650">
    <property type="term" value="F:polygalacturonase activity"/>
    <property type="evidence" value="ECO:0007669"/>
    <property type="project" value="InterPro"/>
</dbReference>
<dbReference type="AlphaFoldDB" id="A0AAD9ZD03"/>
<keyword evidence="6 8" id="KW-0326">Glycosidase</keyword>
<evidence type="ECO:0000256" key="5">
    <source>
        <dbReference type="ARBA" id="ARBA00022801"/>
    </source>
</evidence>
<dbReference type="PANTHER" id="PTHR31375">
    <property type="match status" value="1"/>
</dbReference>
<evidence type="ECO:0000256" key="6">
    <source>
        <dbReference type="ARBA" id="ARBA00023295"/>
    </source>
</evidence>
<dbReference type="Pfam" id="PF00295">
    <property type="entry name" value="Glyco_hydro_28"/>
    <property type="match status" value="1"/>
</dbReference>
<evidence type="ECO:0008006" key="11">
    <source>
        <dbReference type="Google" id="ProtNLM"/>
    </source>
</evidence>
<dbReference type="Gene3D" id="2.160.20.10">
    <property type="entry name" value="Single-stranded right-handed beta-helix, Pectin lyase-like"/>
    <property type="match status" value="1"/>
</dbReference>
<dbReference type="Proteomes" id="UP001281410">
    <property type="component" value="Unassembled WGS sequence"/>
</dbReference>
<evidence type="ECO:0000256" key="4">
    <source>
        <dbReference type="ARBA" id="ARBA00022525"/>
    </source>
</evidence>
<accession>A0AAD9ZD03</accession>
<dbReference type="GO" id="GO:0071555">
    <property type="term" value="P:cell wall organization"/>
    <property type="evidence" value="ECO:0007669"/>
    <property type="project" value="UniProtKB-KW"/>
</dbReference>
<evidence type="ECO:0000313" key="10">
    <source>
        <dbReference type="Proteomes" id="UP001281410"/>
    </source>
</evidence>